<feature type="region of interest" description="Disordered" evidence="1">
    <location>
        <begin position="61"/>
        <end position="81"/>
    </location>
</feature>
<feature type="region of interest" description="Disordered" evidence="1">
    <location>
        <begin position="1"/>
        <end position="24"/>
    </location>
</feature>
<reference evidence="2" key="1">
    <citation type="submission" date="2021-05" db="EMBL/GenBank/DDBJ databases">
        <authorList>
            <person name="Alioto T."/>
            <person name="Alioto T."/>
            <person name="Gomez Garrido J."/>
        </authorList>
    </citation>
    <scope>NUCLEOTIDE SEQUENCE</scope>
</reference>
<dbReference type="EMBL" id="HBUE01182907">
    <property type="protein sequence ID" value="CAG6521312.1"/>
    <property type="molecule type" value="Transcribed_RNA"/>
</dbReference>
<name>A0A8D8DYY7_CULPI</name>
<accession>A0A8D8DYY7</accession>
<dbReference type="AlphaFoldDB" id="A0A8D8DYY7"/>
<evidence type="ECO:0000256" key="1">
    <source>
        <dbReference type="SAM" id="MobiDB-lite"/>
    </source>
</evidence>
<protein>
    <submittedName>
        <fullName evidence="2">(northern house mosquito) hypothetical protein</fullName>
    </submittedName>
</protein>
<evidence type="ECO:0000313" key="2">
    <source>
        <dbReference type="EMBL" id="CAG6521312.1"/>
    </source>
</evidence>
<organism evidence="2">
    <name type="scientific">Culex pipiens</name>
    <name type="common">House mosquito</name>
    <dbReference type="NCBI Taxonomy" id="7175"/>
    <lineage>
        <taxon>Eukaryota</taxon>
        <taxon>Metazoa</taxon>
        <taxon>Ecdysozoa</taxon>
        <taxon>Arthropoda</taxon>
        <taxon>Hexapoda</taxon>
        <taxon>Insecta</taxon>
        <taxon>Pterygota</taxon>
        <taxon>Neoptera</taxon>
        <taxon>Endopterygota</taxon>
        <taxon>Diptera</taxon>
        <taxon>Nematocera</taxon>
        <taxon>Culicoidea</taxon>
        <taxon>Culicidae</taxon>
        <taxon>Culicinae</taxon>
        <taxon>Culicini</taxon>
        <taxon>Culex</taxon>
        <taxon>Culex</taxon>
    </lineage>
</organism>
<sequence>MPPAAPAPNRRTNRALLPGHPAAPPQVRLGLPAQHRRGQPGSVHLPARLDHRGLSVLQQAPAHRRQVLHRERPEAGVGVRAADGAASARDLRHSEHVLWFGPLCAGRKVSAETDRDGDGQADQ</sequence>
<dbReference type="EMBL" id="HBUE01288548">
    <property type="protein sequence ID" value="CAG6572896.1"/>
    <property type="molecule type" value="Transcribed_RNA"/>
</dbReference>
<proteinExistence type="predicted"/>